<dbReference type="EMBL" id="PDCK01000041">
    <property type="protein sequence ID" value="PRQ45263.1"/>
    <property type="molecule type" value="Genomic_DNA"/>
</dbReference>
<keyword evidence="3" id="KW-1185">Reference proteome</keyword>
<evidence type="ECO:0000313" key="3">
    <source>
        <dbReference type="Proteomes" id="UP000238479"/>
    </source>
</evidence>
<dbReference type="Gramene" id="PRQ45263">
    <property type="protein sequence ID" value="PRQ45263"/>
    <property type="gene ID" value="RchiOBHm_Chr3g0488251"/>
</dbReference>
<dbReference type="Proteomes" id="UP000238479">
    <property type="component" value="Chromosome 3"/>
</dbReference>
<organism evidence="2 3">
    <name type="scientific">Rosa chinensis</name>
    <name type="common">China rose</name>
    <dbReference type="NCBI Taxonomy" id="74649"/>
    <lineage>
        <taxon>Eukaryota</taxon>
        <taxon>Viridiplantae</taxon>
        <taxon>Streptophyta</taxon>
        <taxon>Embryophyta</taxon>
        <taxon>Tracheophyta</taxon>
        <taxon>Spermatophyta</taxon>
        <taxon>Magnoliopsida</taxon>
        <taxon>eudicotyledons</taxon>
        <taxon>Gunneridae</taxon>
        <taxon>Pentapetalae</taxon>
        <taxon>rosids</taxon>
        <taxon>fabids</taxon>
        <taxon>Rosales</taxon>
        <taxon>Rosaceae</taxon>
        <taxon>Rosoideae</taxon>
        <taxon>Rosoideae incertae sedis</taxon>
        <taxon>Rosa</taxon>
    </lineage>
</organism>
<feature type="transmembrane region" description="Helical" evidence="1">
    <location>
        <begin position="60"/>
        <end position="81"/>
    </location>
</feature>
<reference evidence="2 3" key="1">
    <citation type="journal article" date="2018" name="Nat. Genet.">
        <title>The Rosa genome provides new insights in the design of modern roses.</title>
        <authorList>
            <person name="Bendahmane M."/>
        </authorList>
    </citation>
    <scope>NUCLEOTIDE SEQUENCE [LARGE SCALE GENOMIC DNA]</scope>
    <source>
        <strain evidence="3">cv. Old Blush</strain>
    </source>
</reference>
<comment type="caution">
    <text evidence="2">The sequence shown here is derived from an EMBL/GenBank/DDBJ whole genome shotgun (WGS) entry which is preliminary data.</text>
</comment>
<keyword evidence="1" id="KW-0472">Membrane</keyword>
<protein>
    <submittedName>
        <fullName evidence="2">Uncharacterized protein</fullName>
    </submittedName>
</protein>
<proteinExistence type="predicted"/>
<accession>A0A2P6RFP9</accession>
<evidence type="ECO:0000256" key="1">
    <source>
        <dbReference type="SAM" id="Phobius"/>
    </source>
</evidence>
<gene>
    <name evidence="2" type="ORF">RchiOBHm_Chr3g0488251</name>
</gene>
<keyword evidence="1" id="KW-1133">Transmembrane helix</keyword>
<feature type="transmembrane region" description="Helical" evidence="1">
    <location>
        <begin position="34"/>
        <end position="54"/>
    </location>
</feature>
<dbReference type="AlphaFoldDB" id="A0A2P6RFP9"/>
<sequence>MYRKRDCDRSGDLHSSMVTQVTEMLHRKRKYHGWIREAPIFVLFACWLLASIKIAETLPLSSAASFASFLMYFLCVFSPAFSASTPL</sequence>
<name>A0A2P6RFP9_ROSCH</name>
<evidence type="ECO:0000313" key="2">
    <source>
        <dbReference type="EMBL" id="PRQ45263.1"/>
    </source>
</evidence>
<keyword evidence="1" id="KW-0812">Transmembrane</keyword>